<dbReference type="Proteomes" id="UP001595748">
    <property type="component" value="Unassembled WGS sequence"/>
</dbReference>
<dbReference type="PROSITE" id="PS51708">
    <property type="entry name" value="CHAD"/>
    <property type="match status" value="1"/>
</dbReference>
<dbReference type="PANTHER" id="PTHR39339:SF1">
    <property type="entry name" value="CHAD DOMAIN-CONTAINING PROTEIN"/>
    <property type="match status" value="1"/>
</dbReference>
<accession>A0ABV8AEU4</accession>
<organism evidence="2 3">
    <name type="scientific">Deinococcus antarcticus</name>
    <dbReference type="NCBI Taxonomy" id="1298767"/>
    <lineage>
        <taxon>Bacteria</taxon>
        <taxon>Thermotogati</taxon>
        <taxon>Deinococcota</taxon>
        <taxon>Deinococci</taxon>
        <taxon>Deinococcales</taxon>
        <taxon>Deinococcaceae</taxon>
        <taxon>Deinococcus</taxon>
    </lineage>
</organism>
<reference evidence="3" key="1">
    <citation type="journal article" date="2019" name="Int. J. Syst. Evol. Microbiol.">
        <title>The Global Catalogue of Microorganisms (GCM) 10K type strain sequencing project: providing services to taxonomists for standard genome sequencing and annotation.</title>
        <authorList>
            <consortium name="The Broad Institute Genomics Platform"/>
            <consortium name="The Broad Institute Genome Sequencing Center for Infectious Disease"/>
            <person name="Wu L."/>
            <person name="Ma J."/>
        </authorList>
    </citation>
    <scope>NUCLEOTIDE SEQUENCE [LARGE SCALE GENOMIC DNA]</scope>
    <source>
        <strain evidence="3">CCTCC AB 2013263</strain>
    </source>
</reference>
<dbReference type="PANTHER" id="PTHR39339">
    <property type="entry name" value="SLR1444 PROTEIN"/>
    <property type="match status" value="1"/>
</dbReference>
<dbReference type="InterPro" id="IPR038186">
    <property type="entry name" value="CHAD_dom_sf"/>
</dbReference>
<evidence type="ECO:0000313" key="2">
    <source>
        <dbReference type="EMBL" id="MFC3862705.1"/>
    </source>
</evidence>
<dbReference type="SMART" id="SM00880">
    <property type="entry name" value="CHAD"/>
    <property type="match status" value="1"/>
</dbReference>
<keyword evidence="3" id="KW-1185">Reference proteome</keyword>
<feature type="domain" description="CHAD" evidence="1">
    <location>
        <begin position="1"/>
        <end position="226"/>
    </location>
</feature>
<proteinExistence type="predicted"/>
<evidence type="ECO:0000313" key="3">
    <source>
        <dbReference type="Proteomes" id="UP001595748"/>
    </source>
</evidence>
<name>A0ABV8AEU4_9DEIO</name>
<dbReference type="Gene3D" id="1.40.20.10">
    <property type="entry name" value="CHAD domain"/>
    <property type="match status" value="1"/>
</dbReference>
<dbReference type="RefSeq" id="WP_380080645.1">
    <property type="nucleotide sequence ID" value="NZ_JBHRZF010000211.1"/>
</dbReference>
<comment type="caution">
    <text evidence="2">The sequence shown here is derived from an EMBL/GenBank/DDBJ whole genome shotgun (WGS) entry which is preliminary data.</text>
</comment>
<gene>
    <name evidence="2" type="ORF">ACFOPQ_18220</name>
</gene>
<protein>
    <submittedName>
        <fullName evidence="2">CHAD domain-containing protein</fullName>
    </submittedName>
</protein>
<evidence type="ECO:0000259" key="1">
    <source>
        <dbReference type="PROSITE" id="PS51708"/>
    </source>
</evidence>
<dbReference type="InterPro" id="IPR007899">
    <property type="entry name" value="CHAD_dom"/>
</dbReference>
<dbReference type="Pfam" id="PF05235">
    <property type="entry name" value="CHAD"/>
    <property type="match status" value="1"/>
</dbReference>
<dbReference type="EMBL" id="JBHRZF010000211">
    <property type="protein sequence ID" value="MFC3862705.1"/>
    <property type="molecule type" value="Genomic_DNA"/>
</dbReference>
<sequence length="249" mass="28296">MKGDEFRPLREALIRGEPEAVHEARKLSRQVGAELSLDGAPRKARRAWRDLRRAVAPLRDHDVTGEHIAAALKRLKVPQAEVGAFQDAWAHKRQGMLDELKLPELPRVPEQPGNFKKKARSAIVKQAQRLQDDAVEVLAASDSVVWHEWRKDLKQYRYTHEVLAPAPQILKDTLDALGRMQDAEVVLDAVAHDWPHGHRDALIKQETAARNRARTAVRKLWPDLKAHFQDVQDSKGKIKKPRAAKSDRV</sequence>